<dbReference type="InterPro" id="IPR002123">
    <property type="entry name" value="Plipid/glycerol_acylTrfase"/>
</dbReference>
<evidence type="ECO:0000256" key="2">
    <source>
        <dbReference type="ARBA" id="ARBA00022679"/>
    </source>
</evidence>
<gene>
    <name evidence="6" type="ORF">ACFS6H_20250</name>
</gene>
<reference evidence="7" key="1">
    <citation type="journal article" date="2019" name="Int. J. Syst. Evol. Microbiol.">
        <title>The Global Catalogue of Microorganisms (GCM) 10K type strain sequencing project: providing services to taxonomists for standard genome sequencing and annotation.</title>
        <authorList>
            <consortium name="The Broad Institute Genomics Platform"/>
            <consortium name="The Broad Institute Genome Sequencing Center for Infectious Disease"/>
            <person name="Wu L."/>
            <person name="Ma J."/>
        </authorList>
    </citation>
    <scope>NUCLEOTIDE SEQUENCE [LARGE SCALE GENOMIC DNA]</scope>
    <source>
        <strain evidence="7">KCTC 23299</strain>
    </source>
</reference>
<dbReference type="PANTHER" id="PTHR10434:SF11">
    <property type="entry name" value="1-ACYL-SN-GLYCEROL-3-PHOSPHATE ACYLTRANSFERASE"/>
    <property type="match status" value="1"/>
</dbReference>
<keyword evidence="3 6" id="KW-0012">Acyltransferase</keyword>
<feature type="transmembrane region" description="Helical" evidence="4">
    <location>
        <begin position="232"/>
        <end position="250"/>
    </location>
</feature>
<sequence>MLYAFLKAYVRLAMFIFARKIKVNHPKLLRSDAPFMLAMNHPNSFLDAIFMDILFKVSIWSLARGDVFKGKRVIQLLTAVRILPVYRTSEGNDNLGENYKTFDTCIEKFRQGESVLIFSEGLCINEWHLRPLKKGTARLAIKAWEENVPMTVLPVGINYNSFRLLGKNVFINIGSPIQKSLVEDYDTDGKKNVVFNQALKTELNQLVYEIDANDTAKKTQLLTVPVPAWKKILLAIPALIGLIIHAPYFIPVKNFVTKKAGKTDHFDSVLLGVSLITYPLYVLLLTVILVLVFYSWCWLALLLIPFTAFSYIQLSKQLD</sequence>
<evidence type="ECO:0000256" key="4">
    <source>
        <dbReference type="SAM" id="Phobius"/>
    </source>
</evidence>
<keyword evidence="4" id="KW-0812">Transmembrane</keyword>
<evidence type="ECO:0000256" key="3">
    <source>
        <dbReference type="ARBA" id="ARBA00023315"/>
    </source>
</evidence>
<dbReference type="SMART" id="SM00563">
    <property type="entry name" value="PlsC"/>
    <property type="match status" value="1"/>
</dbReference>
<feature type="transmembrane region" description="Helical" evidence="4">
    <location>
        <begin position="270"/>
        <end position="291"/>
    </location>
</feature>
<feature type="domain" description="Phospholipid/glycerol acyltransferase" evidence="5">
    <location>
        <begin position="35"/>
        <end position="160"/>
    </location>
</feature>
<dbReference type="RefSeq" id="WP_386103406.1">
    <property type="nucleotide sequence ID" value="NZ_JBHUOZ010000003.1"/>
</dbReference>
<evidence type="ECO:0000313" key="7">
    <source>
        <dbReference type="Proteomes" id="UP001597511"/>
    </source>
</evidence>
<keyword evidence="7" id="KW-1185">Reference proteome</keyword>
<feature type="transmembrane region" description="Helical" evidence="4">
    <location>
        <begin position="296"/>
        <end position="314"/>
    </location>
</feature>
<name>A0ABW6A9N9_9BACT</name>
<dbReference type="PANTHER" id="PTHR10434">
    <property type="entry name" value="1-ACYL-SN-GLYCEROL-3-PHOSPHATE ACYLTRANSFERASE"/>
    <property type="match status" value="1"/>
</dbReference>
<dbReference type="SUPFAM" id="SSF69593">
    <property type="entry name" value="Glycerol-3-phosphate (1)-acyltransferase"/>
    <property type="match status" value="1"/>
</dbReference>
<evidence type="ECO:0000256" key="1">
    <source>
        <dbReference type="ARBA" id="ARBA00005189"/>
    </source>
</evidence>
<keyword evidence="2 6" id="KW-0808">Transferase</keyword>
<protein>
    <submittedName>
        <fullName evidence="6">Lysophospholipid acyltransferase family protein</fullName>
    </submittedName>
</protein>
<evidence type="ECO:0000313" key="6">
    <source>
        <dbReference type="EMBL" id="MFD2922063.1"/>
    </source>
</evidence>
<dbReference type="Pfam" id="PF01553">
    <property type="entry name" value="Acyltransferase"/>
    <property type="match status" value="1"/>
</dbReference>
<accession>A0ABW6A9N9</accession>
<comment type="caution">
    <text evidence="6">The sequence shown here is derived from an EMBL/GenBank/DDBJ whole genome shotgun (WGS) entry which is preliminary data.</text>
</comment>
<dbReference type="GO" id="GO:0016746">
    <property type="term" value="F:acyltransferase activity"/>
    <property type="evidence" value="ECO:0007669"/>
    <property type="project" value="UniProtKB-KW"/>
</dbReference>
<dbReference type="EMBL" id="JBHUOZ010000003">
    <property type="protein sequence ID" value="MFD2922063.1"/>
    <property type="molecule type" value="Genomic_DNA"/>
</dbReference>
<comment type="pathway">
    <text evidence="1">Lipid metabolism.</text>
</comment>
<keyword evidence="4" id="KW-1133">Transmembrane helix</keyword>
<evidence type="ECO:0000259" key="5">
    <source>
        <dbReference type="SMART" id="SM00563"/>
    </source>
</evidence>
<proteinExistence type="predicted"/>
<organism evidence="6 7">
    <name type="scientific">Terrimonas rubra</name>
    <dbReference type="NCBI Taxonomy" id="1035890"/>
    <lineage>
        <taxon>Bacteria</taxon>
        <taxon>Pseudomonadati</taxon>
        <taxon>Bacteroidota</taxon>
        <taxon>Chitinophagia</taxon>
        <taxon>Chitinophagales</taxon>
        <taxon>Chitinophagaceae</taxon>
        <taxon>Terrimonas</taxon>
    </lineage>
</organism>
<keyword evidence="4" id="KW-0472">Membrane</keyword>
<dbReference type="Proteomes" id="UP001597511">
    <property type="component" value="Unassembled WGS sequence"/>
</dbReference>